<dbReference type="EMBL" id="FNCJ01000008">
    <property type="protein sequence ID" value="SDH29285.1"/>
    <property type="molecule type" value="Genomic_DNA"/>
</dbReference>
<evidence type="ECO:0000313" key="1">
    <source>
        <dbReference type="EMBL" id="SDH29285.1"/>
    </source>
</evidence>
<dbReference type="AlphaFoldDB" id="A0A1G8B7Z9"/>
<dbReference type="OrthoDB" id="9115373at2"/>
<organism evidence="1 2">
    <name type="scientific">Paraburkholderia phenazinium</name>
    <dbReference type="NCBI Taxonomy" id="60549"/>
    <lineage>
        <taxon>Bacteria</taxon>
        <taxon>Pseudomonadati</taxon>
        <taxon>Pseudomonadota</taxon>
        <taxon>Betaproteobacteria</taxon>
        <taxon>Burkholderiales</taxon>
        <taxon>Burkholderiaceae</taxon>
        <taxon>Paraburkholderia</taxon>
    </lineage>
</organism>
<dbReference type="InterPro" id="IPR013393">
    <property type="entry name" value="T3SS_HrpB4"/>
</dbReference>
<protein>
    <submittedName>
        <fullName evidence="1">Type III secretion protein HrpB4</fullName>
    </submittedName>
</protein>
<dbReference type="Pfam" id="PF09502">
    <property type="entry name" value="HrpB4"/>
    <property type="match status" value="1"/>
</dbReference>
<evidence type="ECO:0000313" key="2">
    <source>
        <dbReference type="Proteomes" id="UP000199706"/>
    </source>
</evidence>
<sequence>MNAPVDLPFMRAAAALDAYRRNLAETARWADPSWSAALLGADAAQLAGWQAVLVWASAPALESCSRALAQAAGVRMPSLDVLTQPALRTALPPASAGSGLAGGAGSSAALANAAGQSAAQPNAALLDVLPAQTGLQVLRMRALSFRRAEARRLIDKRSRSQLSEWAGVGIDRLTQDAHLADAPDTARLVARVAMPPLAALDAAGLALEGCALLLRDLTTADPAGPRLPFPLLRLALPRVLPTPPWLAAVPPQLDALGTARLFARLSELLPEWAWLFG</sequence>
<dbReference type="Proteomes" id="UP000199706">
    <property type="component" value="Unassembled WGS sequence"/>
</dbReference>
<name>A0A1G8B7Z9_9BURK</name>
<gene>
    <name evidence="1" type="ORF">SAMN05216466_108298</name>
</gene>
<proteinExistence type="predicted"/>
<reference evidence="1 2" key="1">
    <citation type="submission" date="2016-10" db="EMBL/GenBank/DDBJ databases">
        <authorList>
            <person name="de Groot N.N."/>
        </authorList>
    </citation>
    <scope>NUCLEOTIDE SEQUENCE [LARGE SCALE GENOMIC DNA]</scope>
    <source>
        <strain evidence="1 2">LMG 2247</strain>
    </source>
</reference>
<accession>A0A1G8B7Z9</accession>
<dbReference type="RefSeq" id="WP_090686259.1">
    <property type="nucleotide sequence ID" value="NZ_CADERL010000044.1"/>
</dbReference>